<reference evidence="2" key="1">
    <citation type="journal article" date="2012" name="Science">
        <title>The Paleozoic origin of enzymatic lignin decomposition reconstructed from 31 fungal genomes.</title>
        <authorList>
            <person name="Floudas D."/>
            <person name="Binder M."/>
            <person name="Riley R."/>
            <person name="Barry K."/>
            <person name="Blanchette R.A."/>
            <person name="Henrissat B."/>
            <person name="Martinez A.T."/>
            <person name="Otillar R."/>
            <person name="Spatafora J.W."/>
            <person name="Yadav J.S."/>
            <person name="Aerts A."/>
            <person name="Benoit I."/>
            <person name="Boyd A."/>
            <person name="Carlson A."/>
            <person name="Copeland A."/>
            <person name="Coutinho P.M."/>
            <person name="de Vries R.P."/>
            <person name="Ferreira P."/>
            <person name="Findley K."/>
            <person name="Foster B."/>
            <person name="Gaskell J."/>
            <person name="Glotzer D."/>
            <person name="Gorecki P."/>
            <person name="Heitman J."/>
            <person name="Hesse C."/>
            <person name="Hori C."/>
            <person name="Igarashi K."/>
            <person name="Jurgens J.A."/>
            <person name="Kallen N."/>
            <person name="Kersten P."/>
            <person name="Kohler A."/>
            <person name="Kuees U."/>
            <person name="Kumar T.K.A."/>
            <person name="Kuo A."/>
            <person name="LaButti K."/>
            <person name="Larrondo L.F."/>
            <person name="Lindquist E."/>
            <person name="Ling A."/>
            <person name="Lombard V."/>
            <person name="Lucas S."/>
            <person name="Lundell T."/>
            <person name="Martin R."/>
            <person name="McLaughlin D.J."/>
            <person name="Morgenstern I."/>
            <person name="Morin E."/>
            <person name="Murat C."/>
            <person name="Nagy L.G."/>
            <person name="Nolan M."/>
            <person name="Ohm R.A."/>
            <person name="Patyshakuliyeva A."/>
            <person name="Rokas A."/>
            <person name="Ruiz-Duenas F.J."/>
            <person name="Sabat G."/>
            <person name="Salamov A."/>
            <person name="Samejima M."/>
            <person name="Schmutz J."/>
            <person name="Slot J.C."/>
            <person name="St John F."/>
            <person name="Stenlid J."/>
            <person name="Sun H."/>
            <person name="Sun S."/>
            <person name="Syed K."/>
            <person name="Tsang A."/>
            <person name="Wiebenga A."/>
            <person name="Young D."/>
            <person name="Pisabarro A."/>
            <person name="Eastwood D.C."/>
            <person name="Martin F."/>
            <person name="Cullen D."/>
            <person name="Grigoriev I.V."/>
            <person name="Hibbett D.S."/>
        </authorList>
    </citation>
    <scope>NUCLEOTIDE SEQUENCE [LARGE SCALE GENOMIC DNA]</scope>
    <source>
        <strain evidence="2">RWD-64-598 SS2</strain>
    </source>
</reference>
<organism evidence="1 2">
    <name type="scientific">Coniophora puteana (strain RWD-64-598)</name>
    <name type="common">Brown rot fungus</name>
    <dbReference type="NCBI Taxonomy" id="741705"/>
    <lineage>
        <taxon>Eukaryota</taxon>
        <taxon>Fungi</taxon>
        <taxon>Dikarya</taxon>
        <taxon>Basidiomycota</taxon>
        <taxon>Agaricomycotina</taxon>
        <taxon>Agaricomycetes</taxon>
        <taxon>Agaricomycetidae</taxon>
        <taxon>Boletales</taxon>
        <taxon>Coniophorineae</taxon>
        <taxon>Coniophoraceae</taxon>
        <taxon>Coniophora</taxon>
    </lineage>
</organism>
<gene>
    <name evidence="1" type="ORF">CONPUDRAFT_28441</name>
</gene>
<dbReference type="OMA" id="HESHRVG"/>
<name>A0A5M3N434_CONPW</name>
<protein>
    <recommendedName>
        <fullName evidence="3">Reverse transcriptase zinc-binding domain-containing protein</fullName>
    </recommendedName>
</protein>
<feature type="non-terminal residue" evidence="1">
    <location>
        <position position="662"/>
    </location>
</feature>
<keyword evidence="2" id="KW-1185">Reference proteome</keyword>
<dbReference type="GeneID" id="19206645"/>
<dbReference type="KEGG" id="cput:CONPUDRAFT_28441"/>
<evidence type="ECO:0008006" key="3">
    <source>
        <dbReference type="Google" id="ProtNLM"/>
    </source>
</evidence>
<comment type="caution">
    <text evidence="1">The sequence shown here is derived from an EMBL/GenBank/DDBJ whole genome shotgun (WGS) entry which is preliminary data.</text>
</comment>
<sequence>GGKNVASITHRNDAIELTWLQRLLAPRGVPETWTYFAKRILNHFPKVNPPIPESARVDFLYQRWAPSTRKLPKLLARMIKVARKYKLTVDDIQLNLATKRAVPLWYHLADGEDSRNKNNTPTAKCLRTRHGLIRVGETVDWLGRTDPGHSNSWLCLCSSCLHDRNALGCSDPARCREHADSLLRDIPPKWSPLVETHRRPVPPQRVINSIGNAIAVLDTDTDPSRAELYRNEVRIFAESEPHTGPEATNRVYTSLEPAATVIICSAGRQKLEGDGDNIRSGAAVFLDLDRQAVKYRSTSSLHAPLLGELSALAVALTRVEPEKAVLLMIESRAVHRALTTDLDRHEKTGWIAMMDEERTMFKTILAVARGRSGYTLVQEQRAVQAEHRSLVELTFDLAEDIEDLYDDTPVVACPPRGFSLLGIPLRAGKQSTFYKIIQDQHRPSQRRRTNTQVARVRHAITEVNGSPPTTEDIWLSTRDKDSPATHNNFTFKSLHDGFRLGDHWSTIPGYEDRARCNLCEGEVESMEHILLECPGRLAPIRTVWGLARSLCEMRGIIWPEMTYGLILGCGLVKLKTPKGRHLAGASRLLRIVVRESAHLIWSLRCERVNRMAQNPPQAHDTAEVRNRWIKRLNHRLTMDRLLTCKSRFGTKALDKKLVLRTW</sequence>
<dbReference type="Proteomes" id="UP000053558">
    <property type="component" value="Unassembled WGS sequence"/>
</dbReference>
<feature type="non-terminal residue" evidence="1">
    <location>
        <position position="1"/>
    </location>
</feature>
<evidence type="ECO:0000313" key="2">
    <source>
        <dbReference type="Proteomes" id="UP000053558"/>
    </source>
</evidence>
<evidence type="ECO:0000313" key="1">
    <source>
        <dbReference type="EMBL" id="EIW86192.1"/>
    </source>
</evidence>
<dbReference type="AlphaFoldDB" id="A0A5M3N434"/>
<dbReference type="EMBL" id="JH711573">
    <property type="protein sequence ID" value="EIW86192.1"/>
    <property type="molecule type" value="Genomic_DNA"/>
</dbReference>
<accession>A0A5M3N434</accession>
<proteinExistence type="predicted"/>
<dbReference type="OrthoDB" id="2752996at2759"/>
<dbReference type="RefSeq" id="XP_007762369.1">
    <property type="nucleotide sequence ID" value="XM_007764179.1"/>
</dbReference>